<dbReference type="InterPro" id="IPR036855">
    <property type="entry name" value="Znf_CCCH_sf"/>
</dbReference>
<dbReference type="AlphaFoldDB" id="A0A7J7MRV1"/>
<dbReference type="InterPro" id="IPR000571">
    <property type="entry name" value="Znf_CCCH"/>
</dbReference>
<keyword evidence="9" id="KW-1185">Reference proteome</keyword>
<evidence type="ECO:0000256" key="3">
    <source>
        <dbReference type="ARBA" id="ARBA00022833"/>
    </source>
</evidence>
<evidence type="ECO:0000313" key="9">
    <source>
        <dbReference type="Proteomes" id="UP000541444"/>
    </source>
</evidence>
<feature type="domain" description="C3H1-type" evidence="7">
    <location>
        <begin position="298"/>
        <end position="326"/>
    </location>
</feature>
<dbReference type="OrthoDB" id="411372at2759"/>
<evidence type="ECO:0000256" key="2">
    <source>
        <dbReference type="ARBA" id="ARBA00022771"/>
    </source>
</evidence>
<feature type="domain" description="C3H1-type" evidence="7">
    <location>
        <begin position="149"/>
        <end position="172"/>
    </location>
</feature>
<name>A0A7J7MRV1_9MAGN</name>
<evidence type="ECO:0000256" key="4">
    <source>
        <dbReference type="ARBA" id="ARBA00023125"/>
    </source>
</evidence>
<comment type="caution">
    <text evidence="8">The sequence shown here is derived from an EMBL/GenBank/DDBJ whole genome shotgun (WGS) entry which is preliminary data.</text>
</comment>
<dbReference type="Pfam" id="PF00642">
    <property type="entry name" value="zf-CCCH"/>
    <property type="match status" value="4"/>
</dbReference>
<dbReference type="SMART" id="SM00356">
    <property type="entry name" value="ZnF_C3H1"/>
    <property type="match status" value="5"/>
</dbReference>
<proteinExistence type="predicted"/>
<keyword evidence="3 5" id="KW-0862">Zinc</keyword>
<feature type="domain" description="C3H1-type" evidence="7">
    <location>
        <begin position="190"/>
        <end position="218"/>
    </location>
</feature>
<feature type="zinc finger region" description="C3H1-type" evidence="5">
    <location>
        <begin position="341"/>
        <end position="369"/>
    </location>
</feature>
<feature type="zinc finger region" description="C3H1-type" evidence="5">
    <location>
        <begin position="149"/>
        <end position="172"/>
    </location>
</feature>
<feature type="zinc finger region" description="C3H1-type" evidence="5">
    <location>
        <begin position="90"/>
        <end position="118"/>
    </location>
</feature>
<organism evidence="8 9">
    <name type="scientific">Kingdonia uniflora</name>
    <dbReference type="NCBI Taxonomy" id="39325"/>
    <lineage>
        <taxon>Eukaryota</taxon>
        <taxon>Viridiplantae</taxon>
        <taxon>Streptophyta</taxon>
        <taxon>Embryophyta</taxon>
        <taxon>Tracheophyta</taxon>
        <taxon>Spermatophyta</taxon>
        <taxon>Magnoliopsida</taxon>
        <taxon>Ranunculales</taxon>
        <taxon>Circaeasteraceae</taxon>
        <taxon>Kingdonia</taxon>
    </lineage>
</organism>
<feature type="domain" description="C3H1-type" evidence="7">
    <location>
        <begin position="341"/>
        <end position="369"/>
    </location>
</feature>
<dbReference type="EMBL" id="JACGCM010001275">
    <property type="protein sequence ID" value="KAF6157557.1"/>
    <property type="molecule type" value="Genomic_DNA"/>
</dbReference>
<dbReference type="PROSITE" id="PS50103">
    <property type="entry name" value="ZF_C3H1"/>
    <property type="match status" value="5"/>
</dbReference>
<feature type="non-terminal residue" evidence="8">
    <location>
        <position position="1"/>
    </location>
</feature>
<evidence type="ECO:0000313" key="8">
    <source>
        <dbReference type="EMBL" id="KAF6157557.1"/>
    </source>
</evidence>
<keyword evidence="1 5" id="KW-0479">Metal-binding</keyword>
<dbReference type="InterPro" id="IPR050974">
    <property type="entry name" value="Plant_ZF_CCCH"/>
</dbReference>
<dbReference type="Proteomes" id="UP000541444">
    <property type="component" value="Unassembled WGS sequence"/>
</dbReference>
<gene>
    <name evidence="8" type="ORF">GIB67_004495</name>
</gene>
<reference evidence="8 9" key="1">
    <citation type="journal article" date="2020" name="IScience">
        <title>Genome Sequencing of the Endangered Kingdonia uniflora (Circaeasteraceae, Ranunculales) Reveals Potential Mechanisms of Evolutionary Specialization.</title>
        <authorList>
            <person name="Sun Y."/>
            <person name="Deng T."/>
            <person name="Zhang A."/>
            <person name="Moore M.J."/>
            <person name="Landis J.B."/>
            <person name="Lin N."/>
            <person name="Zhang H."/>
            <person name="Zhang X."/>
            <person name="Huang J."/>
            <person name="Zhang X."/>
            <person name="Sun H."/>
            <person name="Wang H."/>
        </authorList>
    </citation>
    <scope>NUCLEOTIDE SEQUENCE [LARGE SCALE GENOMIC DNA]</scope>
    <source>
        <strain evidence="8">TB1705</strain>
        <tissue evidence="8">Leaf</tissue>
    </source>
</reference>
<feature type="region of interest" description="Disordered" evidence="6">
    <location>
        <begin position="494"/>
        <end position="526"/>
    </location>
</feature>
<keyword evidence="4" id="KW-0238">DNA-binding</keyword>
<keyword evidence="2 5" id="KW-0863">Zinc-finger</keyword>
<dbReference type="GO" id="GO:0003729">
    <property type="term" value="F:mRNA binding"/>
    <property type="evidence" value="ECO:0007669"/>
    <property type="project" value="TreeGrafter"/>
</dbReference>
<feature type="compositionally biased region" description="Low complexity" evidence="6">
    <location>
        <begin position="505"/>
        <end position="516"/>
    </location>
</feature>
<dbReference type="Gene3D" id="4.10.1000.10">
    <property type="entry name" value="Zinc finger, CCCH-type"/>
    <property type="match status" value="2"/>
</dbReference>
<evidence type="ECO:0000256" key="5">
    <source>
        <dbReference type="PROSITE-ProRule" id="PRU00723"/>
    </source>
</evidence>
<evidence type="ECO:0000256" key="1">
    <source>
        <dbReference type="ARBA" id="ARBA00022723"/>
    </source>
</evidence>
<feature type="zinc finger region" description="C3H1-type" evidence="5">
    <location>
        <begin position="190"/>
        <end position="218"/>
    </location>
</feature>
<sequence length="526" mass="58205">VSFPIRNKIWRERKLTLTTTMVVLEEIITVTSSSKPLGFHQSAPDPELDSVFLDITQRELVNLVLSQSRNVNDDESRNLGFQESNKYPIRPMFPDCAYYLRTGTCGYGLKCRFNHPVRSENQVRSGSNYPGPVEDGQRKENEDALWVPECKNYLTVEGCKFGNFCKFRHFGVKKFTPSSLKVNFAGLPVRPGEMQCSFYMRNGSCSYGTNCKYDHPDLKPVAKYMDETVSSLVAPTSYAPVMFSPPPGMHPSLGVYQVQANSLYNPPLVSVPSADLTMRADGFSPNQQQRLVEEFPQRPGEADCSFFLKNGDCKYGSCCKFHHPKDRAPKFALSPIGLPLRPDEIMCAFYSRTGFCKYGRACRYDHSSTSGALAPPSIKPWSFGNSSTVEGTNRDARRVWIINSATVSGSSSPSSAQHRDFNNSSTYAPSFSSSSQHRFFDNSSNSTVSGSWVPSSSQHRDFDIASTISGPTASSSSSSAQPRELDNSLIISTGTLTPKTAPPRNFNNSSSLGGSNRDTRMWIVSS</sequence>
<dbReference type="PANTHER" id="PTHR12506:SF20">
    <property type="entry name" value="ZINC FINGER CCCH DOMAIN-CONTAINING PROTEIN 67"/>
    <property type="match status" value="1"/>
</dbReference>
<dbReference type="SUPFAM" id="SSF90229">
    <property type="entry name" value="CCCH zinc finger"/>
    <property type="match status" value="4"/>
</dbReference>
<dbReference type="GO" id="GO:0008270">
    <property type="term" value="F:zinc ion binding"/>
    <property type="evidence" value="ECO:0007669"/>
    <property type="project" value="UniProtKB-KW"/>
</dbReference>
<dbReference type="PANTHER" id="PTHR12506">
    <property type="entry name" value="PROTEIN PHOSPHATASE RELATED"/>
    <property type="match status" value="1"/>
</dbReference>
<dbReference type="Pfam" id="PF14608">
    <property type="entry name" value="zf-CCCH_2"/>
    <property type="match status" value="1"/>
</dbReference>
<evidence type="ECO:0000256" key="6">
    <source>
        <dbReference type="SAM" id="MobiDB-lite"/>
    </source>
</evidence>
<accession>A0A7J7MRV1</accession>
<protein>
    <recommendedName>
        <fullName evidence="7">C3H1-type domain-containing protein</fullName>
    </recommendedName>
</protein>
<evidence type="ECO:0000259" key="7">
    <source>
        <dbReference type="PROSITE" id="PS50103"/>
    </source>
</evidence>
<feature type="zinc finger region" description="C3H1-type" evidence="5">
    <location>
        <begin position="298"/>
        <end position="326"/>
    </location>
</feature>
<dbReference type="Gene3D" id="2.30.30.1190">
    <property type="match status" value="1"/>
</dbReference>
<dbReference type="GO" id="GO:0003677">
    <property type="term" value="F:DNA binding"/>
    <property type="evidence" value="ECO:0007669"/>
    <property type="project" value="UniProtKB-KW"/>
</dbReference>
<feature type="domain" description="C3H1-type" evidence="7">
    <location>
        <begin position="90"/>
        <end position="118"/>
    </location>
</feature>